<comment type="caution">
    <text evidence="1">The sequence shown here is derived from an EMBL/GenBank/DDBJ whole genome shotgun (WGS) entry which is preliminary data.</text>
</comment>
<sequence>MTAKILVSACLLGSPVRYNGSDKRIEHSLLERWRCEGRLVSICPEVAGGLPTPRPPAEIEQAASGSDVLEGEVRILDAQGDDVTAPFVAGARLALQVAREYDCRFALLTDGSPSCGSREVHDGSFNGTRHAGEGVTAALLRRHGIEVFAHDEIEALAERLGGL</sequence>
<dbReference type="EMBL" id="JBHRUG010000048">
    <property type="protein sequence ID" value="MFC3285880.1"/>
    <property type="molecule type" value="Genomic_DNA"/>
</dbReference>
<gene>
    <name evidence="1" type="ORF">ACFOEV_19960</name>
</gene>
<dbReference type="PANTHER" id="PTHR30087:SF1">
    <property type="entry name" value="HYPOTHETICAL CYTOSOLIC PROTEIN"/>
    <property type="match status" value="1"/>
</dbReference>
<evidence type="ECO:0000313" key="2">
    <source>
        <dbReference type="Proteomes" id="UP001595579"/>
    </source>
</evidence>
<dbReference type="InterPro" id="IPR007553">
    <property type="entry name" value="2-thiour_desulf"/>
</dbReference>
<accession>A0ABV7LWA8</accession>
<name>A0ABV7LWA8_9GAMM</name>
<dbReference type="PANTHER" id="PTHR30087">
    <property type="entry name" value="INNER MEMBRANE PROTEIN"/>
    <property type="match status" value="1"/>
</dbReference>
<reference evidence="2" key="1">
    <citation type="journal article" date="2019" name="Int. J. Syst. Evol. Microbiol.">
        <title>The Global Catalogue of Microorganisms (GCM) 10K type strain sequencing project: providing services to taxonomists for standard genome sequencing and annotation.</title>
        <authorList>
            <consortium name="The Broad Institute Genomics Platform"/>
            <consortium name="The Broad Institute Genome Sequencing Center for Infectious Disease"/>
            <person name="Wu L."/>
            <person name="Ma J."/>
        </authorList>
    </citation>
    <scope>NUCLEOTIDE SEQUENCE [LARGE SCALE GENOMIC DNA]</scope>
    <source>
        <strain evidence="2">CECT 7698</strain>
    </source>
</reference>
<dbReference type="RefSeq" id="WP_386776651.1">
    <property type="nucleotide sequence ID" value="NZ_JBHRUG010000048.1"/>
</dbReference>
<protein>
    <submittedName>
        <fullName evidence="1">DUF523 domain-containing protein</fullName>
    </submittedName>
</protein>
<dbReference type="Pfam" id="PF04463">
    <property type="entry name" value="2-thiour_desulf"/>
    <property type="match status" value="1"/>
</dbReference>
<organism evidence="1 2">
    <name type="scientific">Litchfieldella rifensis</name>
    <dbReference type="NCBI Taxonomy" id="762643"/>
    <lineage>
        <taxon>Bacteria</taxon>
        <taxon>Pseudomonadati</taxon>
        <taxon>Pseudomonadota</taxon>
        <taxon>Gammaproteobacteria</taxon>
        <taxon>Oceanospirillales</taxon>
        <taxon>Halomonadaceae</taxon>
        <taxon>Litchfieldella</taxon>
    </lineage>
</organism>
<keyword evidence="2" id="KW-1185">Reference proteome</keyword>
<proteinExistence type="predicted"/>
<evidence type="ECO:0000313" key="1">
    <source>
        <dbReference type="EMBL" id="MFC3285880.1"/>
    </source>
</evidence>
<dbReference type="Proteomes" id="UP001595579">
    <property type="component" value="Unassembled WGS sequence"/>
</dbReference>